<keyword evidence="2" id="KW-1185">Reference proteome</keyword>
<gene>
    <name evidence="1" type="ORF">MJG53_001016</name>
</gene>
<evidence type="ECO:0000313" key="2">
    <source>
        <dbReference type="Proteomes" id="UP001057279"/>
    </source>
</evidence>
<evidence type="ECO:0000313" key="1">
    <source>
        <dbReference type="EMBL" id="KAI4589967.1"/>
    </source>
</evidence>
<comment type="caution">
    <text evidence="1">The sequence shown here is derived from an EMBL/GenBank/DDBJ whole genome shotgun (WGS) entry which is preliminary data.</text>
</comment>
<protein>
    <submittedName>
        <fullName evidence="1">Uncharacterized protein</fullName>
    </submittedName>
</protein>
<reference evidence="1" key="1">
    <citation type="submission" date="2022-03" db="EMBL/GenBank/DDBJ databases">
        <title>Genomic analyses of argali, domestic sheep and their hybrids provide insights into chromosomal evolution, heterosis and genetic basis of agronomic traits.</title>
        <authorList>
            <person name="Li M."/>
        </authorList>
    </citation>
    <scope>NUCLEOTIDE SEQUENCE</scope>
    <source>
        <strain evidence="1">F1 hybrid</strain>
    </source>
</reference>
<sequence>MRRSIWRAPSRKRKLEGRAKGGRESAAVNSFYLAALFHSVWTFLKLREMVRSGSRPGQVIPSGKHTGPAKLTNGRKGTNLRKIPRFNADSGYPTHSDSESQTDTVQGLDGCASLLRDILRNEDSGSEITYSENRYNPRPVETKRYRSKKKGREKHTVPSVVRKEILSSDNKKQIPNDASVGSERDSSDILQNWSLQDHCGMYSPLIYQALCEHVQTQMSLMNNLASKNNPNGIPTASCHTVSGSESQTSSPSSYGLRTSIPVRLPQQPPCPPMVHSEVQTDGDSQLASQGRTISVNCTDDVVRNSFNTCLGVSCNLPQTGKPATPTFQQLGLANGVPPKRLSEEPDLLKCFQTYMKLLRSHPDSPTGHSPTLLQPAFLATNEEKCANEHIGEVRSEGKDLNIPLRDSRIKDVQKAKNVNQSAEKVRTIKYLLGELKALVAEQEDSEIQRLITELEMCISLLPAVSANTNIQVEIALAVQPLRSENAHLRRQLRILNQQLREREKTQKASGSLECNLELFSLQSLNKSLQNQLQESLKSQELLQSKNEELLKVIENQKDENKKIAGIFKEKDQTLLENKQQFDIETTRMKIELEEALVNVKSSQFKLEAAEKENQILGITLRQRDAEVTRLRELTRTLQSSMAKLLSDLSMDTARCKPGNNLTKSLLNIYEKQHQHDPIPAHTSIMSYLSKLEPDHTLITHPEPLSTVANEENMVPDRPYENVLPSKGPQHSNTRNMEEVSAPGIVPALSKQDSDEASEITTLVEDEHNLDKTIYIPFARSTPKKKSPLSKRLSPQAQISVAPPQPVSGLVAEKENTLCAPGVCFSCKKEEAPEKLSRTADREDKQLLKKIKEAICKIPPATEEELAACHSPSACQNSNVQVKSSAVSDGSFLNSDLPSDWSISSFSTFTSRDEQDFRNGLAALDANIARLQKSLRTGLLQKERSVDKPGLIGSVWIPLTMGDVKLAAQTHVSKTSLTVDHSRVSSMPLTEAPAFTLPPRNLCIKEGATAKFEGRVRGYPEPQVTWHRNGQPITGGGRFLLDCGTRGTFSLLIHAVREEDKGRYTCEATNGSGARQVTVELTVEGSFVKKPGQPVVSKALGDRLAAPAMETRPSIWGECPPKFATKLGRAVVREGQMGRFSCKITGRPQPQVTWLKGDVPLQPSARVSMSEKNGMQVLEIHDVTRDDVGVYTCMVVNGSGKASMSAELSIQGLDNSDRSLVRGTKVAGTDIRKEVTQGSKPDGLAAAAEDKNRPSTQQGGSLTWATGSQPQPPRESDLEPLGDSPRKGQRTPVLQKTSSTITLQAAKVQLEPRAPVPGTPCPSREEREEPAVAAPDALPTRRSGLGSQDTMGKVATRKVPMESQRDTTFPKFENKPQSQEVSEDQPVEFRCEVSGIPKPEVTWFLDGVPVRSREGSIEVYEAGGKHYLCLWRARAQDSGSYSCTAANVRGQASCHWSLLVKKPAVVEVAPSFSSALKDCTVVEGQDFVLQCSVKGTPLPRITWLLNGQPIQYARSTCEAGVAELHIQDTLPEDDGTYTCLAKNTAGQVSCSARVTVQEKKSEEKSERLLPAAPSKPAAPLFLQGLSDLHVMDGSQVTMTVRVSGNPPPEVIWLHDGTEIQESEDFHFEQRGTQHSLCIQEVFPEDTGTYTCEAWNSAGEVRTQAVLTVQEPQDGTQPWFISKPRSVTACLGQSVLISCAIAGDPFPTVHWLRDGKALSRDTGHFEVLQNEDVFTLVLKNVQPWHAGQYEILLKNRVGQCSCQVSLMLQSSPARVVLRGREPASCEGLCGRGAGADGGGGGDGYGSLRPGWPVARGQGAPAEDDGEDVRGVLKRRVETRQHTEEAVRQQEVEQLDFRDLLGKKVSTKTLSEEDLKEIPAEQLDFRDLLGKKVSTKTLSEEDLKEIPAEQMDFRANLQRQVKPKTLSEEERKVHGPQQVDFRSVLAKKGTPKTPVPEKVPPPKPATPDFRSVLGSKKKLPTENGSNNTEALNAKAAEGPKPVGNAQPSGFLKPVGNAKLADTPKPLSSTKPAEIPKPLGNVKPAETPKPLGNVKPSETPKPLGNVKPAETPKPLGNVKPAETPKPLGNVKPSETPKPLGNVKPAETPKPLGNVKPAETPKPLGNVKPAETPKPLGNVKPAETPKPLGNVKPAETPKPLGNVKPAETPKPLGNVKPAETPKPLGNAKPAETPKPLSNVKPAETPKSVGNTKPAETSKPLDNTKPAEAPKPLGNAKPAEIPKPTGKEELKKEVKNDVNCKKGHAGATDSEKRPESRGTAPTFEEKLKDLHVAEGQKLLLQCRVSSDPPATVTWTLNGKTLKTTKFIVLSQEGSLCSVSIEKALPEDRGLYKCVAKNSAGQAESSCQVTVDVPDAPASENAKAPEMKARRPKSSLPPVLGTESDATVKKKPAPKTPPKAAMPPQIIQFPEDQKVRAGESVELFGKVAGTQPITCTWMKFRKQIQDSEHIKVENSEQGSKLTIRAACQEHCGCYTLLVENKLGSRQAQVNLTVVDKPDPPAGTPCASDIRSSSLTLSWYGSSYDGGSAVQSYSVEIWDSVDKTWKELATCRSTSFNVLDLLPDREYKFRVRAINVYGTSEPSQESELTALGEKPEEEPKDEVEVSDDDEKEPEVDYRTVTVNTEQKVSDFYDIEERLGSGKFGQVFRLVEKKTGKIWAGKFFKAYSAKEKENIRQEISIMNCLHHPKLVQCVDAFEEKANIVMVLEIVSGGELFERIIDEDFELTERECIKYMKQISEGVEYIHKQGIVHLDLKPENIMCVNKTGTRIKLIDFGLARRLENAGSLKVLFGTPEFVAPEVINYEPIGYATDMWSIGVICYILVSGLSPFMGDNDNETLANVTSATWDFDDEAFDEISDDAKDFISNLLKKDMKNRLNCTQCLQHPWLMKDTKNMEAKKLSKDRMKKYMARRKWQKTGNAVRAIGRLSSMAMISGLSGRKSSTGSPTSPLNAEKLESEEDVSQAFLEAVAEEKPHVKPYFSKTIRDLEVVEGSAARFDCKIEGYPDPEVVWFKDDQSIRESRHFQIDYDEDGNCSLIISDVCGDDDAKYTCKAVNSLGEATCTAELIVETMEEGEGEGGEEEEEE</sequence>
<accession>A0ACB9VJ71</accession>
<name>A0ACB9VJ71_9CETA</name>
<dbReference type="EMBL" id="CM043026">
    <property type="protein sequence ID" value="KAI4589967.1"/>
    <property type="molecule type" value="Genomic_DNA"/>
</dbReference>
<dbReference type="Proteomes" id="UP001057279">
    <property type="component" value="Linkage Group LG01"/>
</dbReference>
<proteinExistence type="predicted"/>
<organism evidence="1 2">
    <name type="scientific">Ovis ammon polii x Ovis aries</name>
    <dbReference type="NCBI Taxonomy" id="2918886"/>
    <lineage>
        <taxon>Eukaryota</taxon>
        <taxon>Metazoa</taxon>
        <taxon>Chordata</taxon>
        <taxon>Craniata</taxon>
        <taxon>Vertebrata</taxon>
        <taxon>Euteleostomi</taxon>
        <taxon>Mammalia</taxon>
        <taxon>Eutheria</taxon>
        <taxon>Laurasiatheria</taxon>
        <taxon>Artiodactyla</taxon>
        <taxon>Ruminantia</taxon>
        <taxon>Pecora</taxon>
        <taxon>Bovidae</taxon>
        <taxon>Caprinae</taxon>
        <taxon>Ovis</taxon>
    </lineage>
</organism>